<dbReference type="SUPFAM" id="SSF53850">
    <property type="entry name" value="Periplasmic binding protein-like II"/>
    <property type="match status" value="1"/>
</dbReference>
<protein>
    <submittedName>
        <fullName evidence="5">ABC transporter substrate-binding protein</fullName>
    </submittedName>
</protein>
<gene>
    <name evidence="5" type="ORF">GCM10008906_27650</name>
</gene>
<feature type="signal peptide" evidence="4">
    <location>
        <begin position="1"/>
        <end position="24"/>
    </location>
</feature>
<evidence type="ECO:0000256" key="1">
    <source>
        <dbReference type="ARBA" id="ARBA00008520"/>
    </source>
</evidence>
<dbReference type="Proteomes" id="UP001501510">
    <property type="component" value="Unassembled WGS sequence"/>
</dbReference>
<evidence type="ECO:0000256" key="3">
    <source>
        <dbReference type="ARBA" id="ARBA00022729"/>
    </source>
</evidence>
<organism evidence="5 6">
    <name type="scientific">Clostridium oceanicum</name>
    <dbReference type="NCBI Taxonomy" id="1543"/>
    <lineage>
        <taxon>Bacteria</taxon>
        <taxon>Bacillati</taxon>
        <taxon>Bacillota</taxon>
        <taxon>Clostridia</taxon>
        <taxon>Eubacteriales</taxon>
        <taxon>Clostridiaceae</taxon>
        <taxon>Clostridium</taxon>
    </lineage>
</organism>
<feature type="chain" id="PRO_5046097474" evidence="4">
    <location>
        <begin position="25"/>
        <end position="443"/>
    </location>
</feature>
<dbReference type="InterPro" id="IPR006059">
    <property type="entry name" value="SBP"/>
</dbReference>
<dbReference type="Gene3D" id="3.40.190.10">
    <property type="entry name" value="Periplasmic binding protein-like II"/>
    <property type="match status" value="2"/>
</dbReference>
<keyword evidence="6" id="KW-1185">Reference proteome</keyword>
<reference evidence="5 6" key="1">
    <citation type="journal article" date="2019" name="Int. J. Syst. Evol. Microbiol.">
        <title>The Global Catalogue of Microorganisms (GCM) 10K type strain sequencing project: providing services to taxonomists for standard genome sequencing and annotation.</title>
        <authorList>
            <consortium name="The Broad Institute Genomics Platform"/>
            <consortium name="The Broad Institute Genome Sequencing Center for Infectious Disease"/>
            <person name="Wu L."/>
            <person name="Ma J."/>
        </authorList>
    </citation>
    <scope>NUCLEOTIDE SEQUENCE [LARGE SCALE GENOMIC DNA]</scope>
    <source>
        <strain evidence="5 6">JCM 1407</strain>
    </source>
</reference>
<keyword evidence="3 4" id="KW-0732">Signal</keyword>
<dbReference type="PROSITE" id="PS51257">
    <property type="entry name" value="PROKAR_LIPOPROTEIN"/>
    <property type="match status" value="1"/>
</dbReference>
<dbReference type="EMBL" id="BAAACG010000010">
    <property type="protein sequence ID" value="GAA0743633.1"/>
    <property type="molecule type" value="Genomic_DNA"/>
</dbReference>
<comment type="similarity">
    <text evidence="1">Belongs to the bacterial solute-binding protein 1 family.</text>
</comment>
<evidence type="ECO:0000313" key="6">
    <source>
        <dbReference type="Proteomes" id="UP001501510"/>
    </source>
</evidence>
<name>A0ABN1JNU2_9CLOT</name>
<dbReference type="PANTHER" id="PTHR43649:SF34">
    <property type="entry name" value="ABC TRANSPORTER PERIPLASMIC-BINDING PROTEIN YCJN-RELATED"/>
    <property type="match status" value="1"/>
</dbReference>
<dbReference type="InterPro" id="IPR050490">
    <property type="entry name" value="Bact_solute-bd_prot1"/>
</dbReference>
<keyword evidence="2" id="KW-0813">Transport</keyword>
<dbReference type="RefSeq" id="WP_343762354.1">
    <property type="nucleotide sequence ID" value="NZ_BAAACG010000010.1"/>
</dbReference>
<accession>A0ABN1JNU2</accession>
<proteinExistence type="inferred from homology"/>
<evidence type="ECO:0000313" key="5">
    <source>
        <dbReference type="EMBL" id="GAA0743633.1"/>
    </source>
</evidence>
<evidence type="ECO:0000256" key="2">
    <source>
        <dbReference type="ARBA" id="ARBA00022448"/>
    </source>
</evidence>
<dbReference type="PANTHER" id="PTHR43649">
    <property type="entry name" value="ARABINOSE-BINDING PROTEIN-RELATED"/>
    <property type="match status" value="1"/>
</dbReference>
<evidence type="ECO:0000256" key="4">
    <source>
        <dbReference type="SAM" id="SignalP"/>
    </source>
</evidence>
<comment type="caution">
    <text evidence="5">The sequence shown here is derived from an EMBL/GenBank/DDBJ whole genome shotgun (WGS) entry which is preliminary data.</text>
</comment>
<sequence length="443" mass="49181">MRSIKKILTAAMCSTLLVSSIGLTGCGSKSTATNADGGKVTVNMFQFKVETAKELEEAAKTYCSKNDNVKINVETVGGGNDYGAALRAKIQSGEEPTLFNIGGPQDVKDWKTRLVDLSGESWVKNAVDGVLDGVTMDNKIYGTPYSIEGYGFVYNKAIFKDAGIDVSKINNYDTLEKAVKTLDEKIKSGALKEKYPKLEAVFELPAKETWVTGLHTSNVPLGQEFKSATDAYNAKKVDFKYKDGFKALIDLQANYSKNSESKSNLNAVDYATQVGQGLAVERVAMIQQGNWIYNEVKKVDEKVAENLDILPMPVKGGKEDSISIGVPMYWAVNNKASKEEQKVAKDFLKWLYTSEKGKDFVVNKLFFIPPFKGYDNFKPKDSLGAAVKRYVDNKKTTPWVFMGYPTGWGMESVGKQIQKYLSGEIKWEDVINRSKAKWESDRK</sequence>
<dbReference type="Pfam" id="PF01547">
    <property type="entry name" value="SBP_bac_1"/>
    <property type="match status" value="1"/>
</dbReference>